<evidence type="ECO:0000313" key="3">
    <source>
        <dbReference type="Proteomes" id="UP000266841"/>
    </source>
</evidence>
<evidence type="ECO:0000256" key="1">
    <source>
        <dbReference type="SAM" id="MobiDB-lite"/>
    </source>
</evidence>
<keyword evidence="3" id="KW-1185">Reference proteome</keyword>
<dbReference type="AlphaFoldDB" id="K0RNT4"/>
<reference evidence="2 3" key="1">
    <citation type="journal article" date="2012" name="Genome Biol.">
        <title>Genome and low-iron response of an oceanic diatom adapted to chronic iron limitation.</title>
        <authorList>
            <person name="Lommer M."/>
            <person name="Specht M."/>
            <person name="Roy A.S."/>
            <person name="Kraemer L."/>
            <person name="Andreson R."/>
            <person name="Gutowska M.A."/>
            <person name="Wolf J."/>
            <person name="Bergner S.V."/>
            <person name="Schilhabel M.B."/>
            <person name="Klostermeier U.C."/>
            <person name="Beiko R.G."/>
            <person name="Rosenstiel P."/>
            <person name="Hippler M."/>
            <person name="Laroche J."/>
        </authorList>
    </citation>
    <scope>NUCLEOTIDE SEQUENCE [LARGE SCALE GENOMIC DNA]</scope>
    <source>
        <strain evidence="2 3">CCMP1005</strain>
    </source>
</reference>
<dbReference type="Proteomes" id="UP000266841">
    <property type="component" value="Unassembled WGS sequence"/>
</dbReference>
<accession>K0RNT4</accession>
<evidence type="ECO:0000313" key="2">
    <source>
        <dbReference type="EMBL" id="EJK55443.1"/>
    </source>
</evidence>
<proteinExistence type="predicted"/>
<gene>
    <name evidence="2" type="ORF">THAOC_24827</name>
</gene>
<sequence length="205" mass="22606">MSAEISCGYDTANFTATRARAAVSRVEKGVPLRPQLSSTTLEIRHPPSTWIADRPLLHRLRRRLSLLGRSRVISTAQTFPCRVLQVPDDTCHAVVAPSFGDQRRRWGDGAEAIASTSTPIEISTAKGSAMRVGRRPGQFPELFPEHVESVADKTDPDGSKEHGDSRTIREAVIKDKENFVGVSSESKKVKKKAFYSRESRVCTSS</sequence>
<dbReference type="EMBL" id="AGNL01034014">
    <property type="protein sequence ID" value="EJK55443.1"/>
    <property type="molecule type" value="Genomic_DNA"/>
</dbReference>
<name>K0RNT4_THAOC</name>
<organism evidence="2 3">
    <name type="scientific">Thalassiosira oceanica</name>
    <name type="common">Marine diatom</name>
    <dbReference type="NCBI Taxonomy" id="159749"/>
    <lineage>
        <taxon>Eukaryota</taxon>
        <taxon>Sar</taxon>
        <taxon>Stramenopiles</taxon>
        <taxon>Ochrophyta</taxon>
        <taxon>Bacillariophyta</taxon>
        <taxon>Coscinodiscophyceae</taxon>
        <taxon>Thalassiosirophycidae</taxon>
        <taxon>Thalassiosirales</taxon>
        <taxon>Thalassiosiraceae</taxon>
        <taxon>Thalassiosira</taxon>
    </lineage>
</organism>
<comment type="caution">
    <text evidence="2">The sequence shown here is derived from an EMBL/GenBank/DDBJ whole genome shotgun (WGS) entry which is preliminary data.</text>
</comment>
<protein>
    <submittedName>
        <fullName evidence="2">Uncharacterized protein</fullName>
    </submittedName>
</protein>
<feature type="region of interest" description="Disordered" evidence="1">
    <location>
        <begin position="149"/>
        <end position="170"/>
    </location>
</feature>